<reference evidence="2" key="1">
    <citation type="journal article" date="2015" name="Nat. Genet.">
        <title>The genome and transcriptome of the zoonotic hookworm Ancylostoma ceylanicum identify infection-specific gene families.</title>
        <authorList>
            <person name="Schwarz E.M."/>
            <person name="Hu Y."/>
            <person name="Antoshechkin I."/>
            <person name="Miller M.M."/>
            <person name="Sternberg P.W."/>
            <person name="Aroian R.V."/>
        </authorList>
    </citation>
    <scope>NUCLEOTIDE SEQUENCE</scope>
    <source>
        <strain evidence="2">HY135</strain>
    </source>
</reference>
<organism evidence="1 2">
    <name type="scientific">Ancylostoma ceylanicum</name>
    <dbReference type="NCBI Taxonomy" id="53326"/>
    <lineage>
        <taxon>Eukaryota</taxon>
        <taxon>Metazoa</taxon>
        <taxon>Ecdysozoa</taxon>
        <taxon>Nematoda</taxon>
        <taxon>Chromadorea</taxon>
        <taxon>Rhabditida</taxon>
        <taxon>Rhabditina</taxon>
        <taxon>Rhabditomorpha</taxon>
        <taxon>Strongyloidea</taxon>
        <taxon>Ancylostomatidae</taxon>
        <taxon>Ancylostomatinae</taxon>
        <taxon>Ancylostoma</taxon>
    </lineage>
</organism>
<evidence type="ECO:0000313" key="1">
    <source>
        <dbReference type="EMBL" id="EYC36591.1"/>
    </source>
</evidence>
<accession>A0A016WAI0</accession>
<evidence type="ECO:0000313" key="2">
    <source>
        <dbReference type="Proteomes" id="UP000024635"/>
    </source>
</evidence>
<sequence length="102" mass="11049">MPPTMPPMPPPQPPAPVQPQTQLVLFELFRTPFFQCIALCIQPCEVQCRETRPINVCIPMCAQTCQTTCTQTQLTMPCQTTSNGGCGCNSGYSQCGGMCCQG</sequence>
<proteinExistence type="predicted"/>
<protein>
    <recommendedName>
        <fullName evidence="3">Cysteine rich repeat-containing domain protein</fullName>
    </recommendedName>
</protein>
<gene>
    <name evidence="1" type="primary">Acey_s0879.g2827</name>
    <name evidence="1" type="ORF">Y032_0879g2827</name>
</gene>
<evidence type="ECO:0008006" key="3">
    <source>
        <dbReference type="Google" id="ProtNLM"/>
    </source>
</evidence>
<dbReference type="Proteomes" id="UP000024635">
    <property type="component" value="Unassembled WGS sequence"/>
</dbReference>
<dbReference type="AlphaFoldDB" id="A0A016WAI0"/>
<keyword evidence="2" id="KW-1185">Reference proteome</keyword>
<comment type="caution">
    <text evidence="1">The sequence shown here is derived from an EMBL/GenBank/DDBJ whole genome shotgun (WGS) entry which is preliminary data.</text>
</comment>
<dbReference type="EMBL" id="JARK01000479">
    <property type="protein sequence ID" value="EYC36591.1"/>
    <property type="molecule type" value="Genomic_DNA"/>
</dbReference>
<name>A0A016WAI0_9BILA</name>